<evidence type="ECO:0000313" key="5">
    <source>
        <dbReference type="Proteomes" id="UP000036987"/>
    </source>
</evidence>
<dbReference type="Gene3D" id="2.30.29.30">
    <property type="entry name" value="Pleckstrin-homology domain (PH domain)/Phosphotyrosine-binding domain (PTB)"/>
    <property type="match status" value="1"/>
</dbReference>
<dbReference type="OrthoDB" id="5562561at2759"/>
<gene>
    <name evidence="4" type="ORF">ZOSMA_50G00800</name>
</gene>
<feature type="compositionally biased region" description="Pro residues" evidence="1">
    <location>
        <begin position="356"/>
        <end position="365"/>
    </location>
</feature>
<dbReference type="PROSITE" id="PS50003">
    <property type="entry name" value="PH_DOMAIN"/>
    <property type="match status" value="1"/>
</dbReference>
<evidence type="ECO:0000256" key="1">
    <source>
        <dbReference type="SAM" id="MobiDB-lite"/>
    </source>
</evidence>
<dbReference type="PANTHER" id="PTHR11566">
    <property type="entry name" value="DYNAMIN"/>
    <property type="match status" value="1"/>
</dbReference>
<evidence type="ECO:0000313" key="4">
    <source>
        <dbReference type="EMBL" id="KMZ61663.1"/>
    </source>
</evidence>
<dbReference type="GO" id="GO:0003924">
    <property type="term" value="F:GTPase activity"/>
    <property type="evidence" value="ECO:0007669"/>
    <property type="project" value="InterPro"/>
</dbReference>
<dbReference type="InterPro" id="IPR011993">
    <property type="entry name" value="PH-like_dom_sf"/>
</dbReference>
<dbReference type="InterPro" id="IPR003130">
    <property type="entry name" value="GED"/>
</dbReference>
<feature type="domain" description="PH" evidence="2">
    <location>
        <begin position="44"/>
        <end position="165"/>
    </location>
</feature>
<dbReference type="InterPro" id="IPR020850">
    <property type="entry name" value="GED_dom"/>
</dbReference>
<dbReference type="SUPFAM" id="SSF50729">
    <property type="entry name" value="PH domain-like"/>
    <property type="match status" value="1"/>
</dbReference>
<feature type="compositionally biased region" description="Polar residues" evidence="1">
    <location>
        <begin position="298"/>
        <end position="320"/>
    </location>
</feature>
<feature type="region of interest" description="Disordered" evidence="1">
    <location>
        <begin position="1"/>
        <end position="58"/>
    </location>
</feature>
<dbReference type="SMART" id="SM00233">
    <property type="entry name" value="PH"/>
    <property type="match status" value="1"/>
</dbReference>
<dbReference type="FunFam" id="2.30.29.30:FF:000212">
    <property type="entry name" value="Dynamin-2A"/>
    <property type="match status" value="1"/>
</dbReference>
<evidence type="ECO:0000259" key="3">
    <source>
        <dbReference type="PROSITE" id="PS51388"/>
    </source>
</evidence>
<reference evidence="5" key="1">
    <citation type="journal article" date="2016" name="Nature">
        <title>The genome of the seagrass Zostera marina reveals angiosperm adaptation to the sea.</title>
        <authorList>
            <person name="Olsen J.L."/>
            <person name="Rouze P."/>
            <person name="Verhelst B."/>
            <person name="Lin Y.-C."/>
            <person name="Bayer T."/>
            <person name="Collen J."/>
            <person name="Dattolo E."/>
            <person name="De Paoli E."/>
            <person name="Dittami S."/>
            <person name="Maumus F."/>
            <person name="Michel G."/>
            <person name="Kersting A."/>
            <person name="Lauritano C."/>
            <person name="Lohaus R."/>
            <person name="Toepel M."/>
            <person name="Tonon T."/>
            <person name="Vanneste K."/>
            <person name="Amirebrahimi M."/>
            <person name="Brakel J."/>
            <person name="Bostroem C."/>
            <person name="Chovatia M."/>
            <person name="Grimwood J."/>
            <person name="Jenkins J.W."/>
            <person name="Jueterbock A."/>
            <person name="Mraz A."/>
            <person name="Stam W.T."/>
            <person name="Tice H."/>
            <person name="Bornberg-Bauer E."/>
            <person name="Green P.J."/>
            <person name="Pearson G.A."/>
            <person name="Procaccini G."/>
            <person name="Duarte C.M."/>
            <person name="Schmutz J."/>
            <person name="Reusch T.B.H."/>
            <person name="Van de Peer Y."/>
        </authorList>
    </citation>
    <scope>NUCLEOTIDE SEQUENCE [LARGE SCALE GENOMIC DNA]</scope>
    <source>
        <strain evidence="5">cv. Finnish</strain>
    </source>
</reference>
<proteinExistence type="predicted"/>
<dbReference type="FunFam" id="1.20.120.1240:FF:000017">
    <property type="entry name" value="Dynamin-2A"/>
    <property type="match status" value="1"/>
</dbReference>
<dbReference type="SMART" id="SM00302">
    <property type="entry name" value="GED"/>
    <property type="match status" value="1"/>
</dbReference>
<dbReference type="InterPro" id="IPR022812">
    <property type="entry name" value="Dynamin"/>
</dbReference>
<name>A0A0K9NYA8_ZOSMR</name>
<dbReference type="PROSITE" id="PS51388">
    <property type="entry name" value="GED"/>
    <property type="match status" value="1"/>
</dbReference>
<dbReference type="EMBL" id="LFYR01001452">
    <property type="protein sequence ID" value="KMZ61663.1"/>
    <property type="molecule type" value="Genomic_DNA"/>
</dbReference>
<dbReference type="Pfam" id="PF02212">
    <property type="entry name" value="GED"/>
    <property type="match status" value="1"/>
</dbReference>
<keyword evidence="5" id="KW-1185">Reference proteome</keyword>
<feature type="domain" description="GED" evidence="3">
    <location>
        <begin position="206"/>
        <end position="299"/>
    </location>
</feature>
<protein>
    <submittedName>
        <fullName evidence="4">Dynamin-2B</fullName>
    </submittedName>
</protein>
<feature type="region of interest" description="Disordered" evidence="1">
    <location>
        <begin position="95"/>
        <end position="121"/>
    </location>
</feature>
<dbReference type="PANTHER" id="PTHR11566:SF57">
    <property type="entry name" value="DYNAMIN-2B"/>
    <property type="match status" value="1"/>
</dbReference>
<feature type="non-terminal residue" evidence="4">
    <location>
        <position position="1"/>
    </location>
</feature>
<feature type="region of interest" description="Disordered" evidence="1">
    <location>
        <begin position="295"/>
        <end position="365"/>
    </location>
</feature>
<dbReference type="AlphaFoldDB" id="A0A0K9NYA8"/>
<dbReference type="Pfam" id="PF00169">
    <property type="entry name" value="PH"/>
    <property type="match status" value="1"/>
</dbReference>
<dbReference type="GO" id="GO:0005525">
    <property type="term" value="F:GTP binding"/>
    <property type="evidence" value="ECO:0007669"/>
    <property type="project" value="UniProtKB-KW"/>
</dbReference>
<feature type="compositionally biased region" description="Basic and acidic residues" evidence="1">
    <location>
        <begin position="17"/>
        <end position="33"/>
    </location>
</feature>
<feature type="compositionally biased region" description="Polar residues" evidence="1">
    <location>
        <begin position="335"/>
        <end position="350"/>
    </location>
</feature>
<feature type="compositionally biased region" description="Low complexity" evidence="1">
    <location>
        <begin position="1"/>
        <end position="16"/>
    </location>
</feature>
<evidence type="ECO:0000259" key="2">
    <source>
        <dbReference type="PROSITE" id="PS50003"/>
    </source>
</evidence>
<dbReference type="InterPro" id="IPR001849">
    <property type="entry name" value="PH_domain"/>
</dbReference>
<comment type="caution">
    <text evidence="4">The sequence shown here is derived from an EMBL/GenBank/DDBJ whole genome shotgun (WGS) entry which is preliminary data.</text>
</comment>
<dbReference type="Proteomes" id="UP000036987">
    <property type="component" value="Unassembled WGS sequence"/>
</dbReference>
<sequence length="365" mass="39760">ASSPQTGPPQSSGSLKSIKDKDKSNQQDKDGKEASALQTAGPSGEITAGWLSKKSSKTNGWSRRWFVLNEKTGKLGYTKKQEERHFRGVIVLDECNIEEASEEDDPPSKSSKKSNGPAKTPGLVFKLTSKVQYKSVLKAYSSVLLKAESISDKTEWVNKLKNVIQPSKGAPLKGASSEVGQSIRQSHSDGSLDTMARRPADPEEELRWMSQEVRGYVEAVLNSLAANVPKAVVLCQVEKAKEDMLNQLYSSISSQSTGRIEELLQEGQNVKQKRERFQRQSSILSKLTRQLSIHDNRSAASSWSNDGPSADNSPKTSTPKTGGDDWRSAFDAAANGTSGFTQNGDINSGSRRTPNRMPPPPPPRG</sequence>
<accession>A0A0K9NYA8</accession>
<organism evidence="4 5">
    <name type="scientific">Zostera marina</name>
    <name type="common">Eelgrass</name>
    <dbReference type="NCBI Taxonomy" id="29655"/>
    <lineage>
        <taxon>Eukaryota</taxon>
        <taxon>Viridiplantae</taxon>
        <taxon>Streptophyta</taxon>
        <taxon>Embryophyta</taxon>
        <taxon>Tracheophyta</taxon>
        <taxon>Spermatophyta</taxon>
        <taxon>Magnoliopsida</taxon>
        <taxon>Liliopsida</taxon>
        <taxon>Zosteraceae</taxon>
        <taxon>Zostera</taxon>
    </lineage>
</organism>
<dbReference type="Gene3D" id="1.20.120.1240">
    <property type="entry name" value="Dynamin, middle domain"/>
    <property type="match status" value="1"/>
</dbReference>
<feature type="compositionally biased region" description="Acidic residues" evidence="1">
    <location>
        <begin position="95"/>
        <end position="105"/>
    </location>
</feature>